<dbReference type="GO" id="GO:0051603">
    <property type="term" value="P:proteolysis involved in protein catabolic process"/>
    <property type="evidence" value="ECO:0007669"/>
    <property type="project" value="InterPro"/>
</dbReference>
<dbReference type="SUPFAM" id="SSF56235">
    <property type="entry name" value="N-terminal nucleophile aminohydrolases (Ntn hydrolases)"/>
    <property type="match status" value="1"/>
</dbReference>
<dbReference type="InterPro" id="IPR029055">
    <property type="entry name" value="Ntn_hydrolases_N"/>
</dbReference>
<reference evidence="1" key="1">
    <citation type="submission" date="2019-11" db="EMBL/GenBank/DDBJ databases">
        <authorList>
            <person name="Feng L."/>
        </authorList>
    </citation>
    <scope>NUCLEOTIDE SEQUENCE</scope>
    <source>
        <strain evidence="1">RintestinalisLFYP67</strain>
    </source>
</reference>
<proteinExistence type="predicted"/>
<accession>A0A6N3H6Z6</accession>
<gene>
    <name evidence="1" type="ORF">RILFYP67_03134</name>
</gene>
<dbReference type="Pfam" id="PF00227">
    <property type="entry name" value="Proteasome"/>
    <property type="match status" value="1"/>
</dbReference>
<dbReference type="EMBL" id="CACRUM010000102">
    <property type="protein sequence ID" value="VYU72133.1"/>
    <property type="molecule type" value="Genomic_DNA"/>
</dbReference>
<name>A0A6N3H6Z6_9FIRM</name>
<protein>
    <submittedName>
        <fullName evidence="1">Uncharacterized protein</fullName>
    </submittedName>
</protein>
<evidence type="ECO:0000313" key="1">
    <source>
        <dbReference type="EMBL" id="VYU72133.1"/>
    </source>
</evidence>
<organism evidence="1">
    <name type="scientific">Roseburia intestinalis</name>
    <dbReference type="NCBI Taxonomy" id="166486"/>
    <lineage>
        <taxon>Bacteria</taxon>
        <taxon>Bacillati</taxon>
        <taxon>Bacillota</taxon>
        <taxon>Clostridia</taxon>
        <taxon>Lachnospirales</taxon>
        <taxon>Lachnospiraceae</taxon>
        <taxon>Roseburia</taxon>
    </lineage>
</organism>
<dbReference type="InterPro" id="IPR001353">
    <property type="entry name" value="Proteasome_sua/b"/>
</dbReference>
<dbReference type="RefSeq" id="WP_422047076.1">
    <property type="nucleotide sequence ID" value="NZ_CACRUM010000102.1"/>
</dbReference>
<dbReference type="AlphaFoldDB" id="A0A6N3H6Z6"/>
<sequence length="185" mass="20871">MSLILGYANKDNAIIMSDGRAGENGSLSEFYNKTRKINGNIIIGFAGFAEPIEHFLNHVIKEMGTEINQYYMDDFWEIMTFHMNNKETQSHLKSTFIIIGRTSNNEMYTSTIGNSTNYILEKHLVTSAPRICSIGGTIDGKIINDIYTKNITQYHVPIKECMQTTVYEVAKLDCSVNVNCFSTAI</sequence>
<dbReference type="Gene3D" id="3.60.20.10">
    <property type="entry name" value="Glutamine Phosphoribosylpyrophosphate, subunit 1, domain 1"/>
    <property type="match status" value="1"/>
</dbReference>
<dbReference type="GO" id="GO:0005839">
    <property type="term" value="C:proteasome core complex"/>
    <property type="evidence" value="ECO:0007669"/>
    <property type="project" value="InterPro"/>
</dbReference>